<gene>
    <name evidence="2" type="primary">FAMeT</name>
</gene>
<dbReference type="Pfam" id="PF12248">
    <property type="entry name" value="Methyltransf_FA"/>
    <property type="match status" value="1"/>
</dbReference>
<proteinExistence type="evidence at transcript level"/>
<dbReference type="Pfam" id="PF11901">
    <property type="entry name" value="DM9"/>
    <property type="match status" value="1"/>
</dbReference>
<keyword evidence="2" id="KW-0808">Transferase</keyword>
<dbReference type="EMBL" id="FJ028722">
    <property type="protein sequence ID" value="ACL26692.1"/>
    <property type="molecule type" value="mRNA"/>
</dbReference>
<name>B8X2Z4_NILLU</name>
<feature type="domain" description="Farnesoic acid O-methyl transferase" evidence="1">
    <location>
        <begin position="11"/>
        <end position="139"/>
    </location>
</feature>
<dbReference type="GO" id="GO:0032259">
    <property type="term" value="P:methylation"/>
    <property type="evidence" value="ECO:0007669"/>
    <property type="project" value="UniProtKB-KW"/>
</dbReference>
<reference evidence="2" key="1">
    <citation type="submission" date="2008-08" db="EMBL/GenBank/DDBJ databases">
        <title>Cloning and characterization of a putative farnesoic acid O-methyltransferase gene from brown planthopper, Nilaparvata lugens.</title>
        <authorList>
            <person name="Liu S."/>
            <person name="Liu Z."/>
        </authorList>
    </citation>
    <scope>NUCLEOTIDE SEQUENCE</scope>
</reference>
<dbReference type="GO" id="GO:0008168">
    <property type="term" value="F:methyltransferase activity"/>
    <property type="evidence" value="ECO:0007669"/>
    <property type="project" value="UniProtKB-KW"/>
</dbReference>
<dbReference type="PANTHER" id="PTHR31649">
    <property type="entry name" value="AGAP009604-PA"/>
    <property type="match status" value="1"/>
</dbReference>
<organism evidence="2">
    <name type="scientific">Nilaparvata lugens</name>
    <name type="common">Brown planthopper</name>
    <dbReference type="NCBI Taxonomy" id="108931"/>
    <lineage>
        <taxon>Eukaryota</taxon>
        <taxon>Metazoa</taxon>
        <taxon>Ecdysozoa</taxon>
        <taxon>Arthropoda</taxon>
        <taxon>Hexapoda</taxon>
        <taxon>Insecta</taxon>
        <taxon>Pterygota</taxon>
        <taxon>Neoptera</taxon>
        <taxon>Paraneoptera</taxon>
        <taxon>Hemiptera</taxon>
        <taxon>Auchenorrhyncha</taxon>
        <taxon>Fulgoroidea</taxon>
        <taxon>Delphacidae</taxon>
        <taxon>Delphacinae</taxon>
        <taxon>Nilaparvata</taxon>
    </lineage>
</organism>
<sequence length="299" mass="31514">MALELSTEDKLEYQFNEVSGGSLHFKVKAANDAHIALTTGPSESEPIYEIFIGGWSNAKSAIRKNKAKPDAALVETPNILNADESLGFWLRWNGGAIAVGRQGEAEPFISWEDPEPFVVTHYGVCTGWGATGEWVIDAPAAQPGWNVETPVESGAPATWVPVAGGEPVPPNAIPAGLDNGSEQLYVGRAKHDSGALIPGKVVPSHGVCYVPWGGEEHGTAEYEVLTGCEVTWMPSASGQVPSGALEAGQTEDGETLYIGRATHEGASAVGKVQGTHGVCYIPYGGAEIPYNDYEVLVAK</sequence>
<dbReference type="PANTHER" id="PTHR31649:SF1">
    <property type="entry name" value="FARNESOIC ACID O-METHYL TRANSFERASE DOMAIN-CONTAINING PROTEIN"/>
    <property type="match status" value="1"/>
</dbReference>
<protein>
    <submittedName>
        <fullName evidence="2">Farnesoic acid O-methyltransferase</fullName>
    </submittedName>
</protein>
<evidence type="ECO:0000313" key="2">
    <source>
        <dbReference type="EMBL" id="ACL26692.1"/>
    </source>
</evidence>
<dbReference type="InterPro" id="IPR022041">
    <property type="entry name" value="Methyltransf_FA"/>
</dbReference>
<evidence type="ECO:0000259" key="1">
    <source>
        <dbReference type="Pfam" id="PF12248"/>
    </source>
</evidence>
<dbReference type="AlphaFoldDB" id="B8X2Z4"/>
<keyword evidence="2" id="KW-0489">Methyltransferase</keyword>
<dbReference type="OrthoDB" id="2142040at2759"/>
<accession>B8X2Z4</accession>
<dbReference type="BRENDA" id="2.1.1.325">
    <property type="organism ID" value="12037"/>
</dbReference>
<dbReference type="InterPro" id="IPR006616">
    <property type="entry name" value="DM9_repeat"/>
</dbReference>
<dbReference type="SMART" id="SM00696">
    <property type="entry name" value="DM9"/>
    <property type="match status" value="2"/>
</dbReference>